<evidence type="ECO:0000256" key="2">
    <source>
        <dbReference type="ARBA" id="ARBA00022989"/>
    </source>
</evidence>
<feature type="transmembrane region" description="Helical" evidence="4">
    <location>
        <begin position="203"/>
        <end position="221"/>
    </location>
</feature>
<evidence type="ECO:0000256" key="4">
    <source>
        <dbReference type="SAM" id="Phobius"/>
    </source>
</evidence>
<evidence type="ECO:0000313" key="7">
    <source>
        <dbReference type="Proteomes" id="UP000238304"/>
    </source>
</evidence>
<dbReference type="CDD" id="cd17489">
    <property type="entry name" value="MFS_YfcJ_like"/>
    <property type="match status" value="1"/>
</dbReference>
<dbReference type="Pfam" id="PF07690">
    <property type="entry name" value="MFS_1"/>
    <property type="match status" value="1"/>
</dbReference>
<keyword evidence="1 4" id="KW-0812">Transmembrane</keyword>
<feature type="transmembrane region" description="Helical" evidence="4">
    <location>
        <begin position="76"/>
        <end position="94"/>
    </location>
</feature>
<dbReference type="Proteomes" id="UP000238304">
    <property type="component" value="Chromosome"/>
</dbReference>
<feature type="transmembrane region" description="Helical" evidence="4">
    <location>
        <begin position="301"/>
        <end position="322"/>
    </location>
</feature>
<dbReference type="InterPro" id="IPR036259">
    <property type="entry name" value="MFS_trans_sf"/>
</dbReference>
<feature type="transmembrane region" description="Helical" evidence="4">
    <location>
        <begin position="369"/>
        <end position="386"/>
    </location>
</feature>
<dbReference type="Gene3D" id="1.20.1250.20">
    <property type="entry name" value="MFS general substrate transporter like domains"/>
    <property type="match status" value="1"/>
</dbReference>
<feature type="transmembrane region" description="Helical" evidence="4">
    <location>
        <begin position="162"/>
        <end position="182"/>
    </location>
</feature>
<organism evidence="6 7">
    <name type="scientific">Bacteroides zoogleoformans</name>
    <dbReference type="NCBI Taxonomy" id="28119"/>
    <lineage>
        <taxon>Bacteria</taxon>
        <taxon>Pseudomonadati</taxon>
        <taxon>Bacteroidota</taxon>
        <taxon>Bacteroidia</taxon>
        <taxon>Bacteroidales</taxon>
        <taxon>Bacteroidaceae</taxon>
        <taxon>Bacteroides</taxon>
    </lineage>
</organism>
<dbReference type="EMBL" id="CP027231">
    <property type="protein sequence ID" value="AVM51574.1"/>
    <property type="molecule type" value="Genomic_DNA"/>
</dbReference>
<evidence type="ECO:0000256" key="3">
    <source>
        <dbReference type="ARBA" id="ARBA00023136"/>
    </source>
</evidence>
<dbReference type="InterPro" id="IPR020846">
    <property type="entry name" value="MFS_dom"/>
</dbReference>
<keyword evidence="7" id="KW-1185">Reference proteome</keyword>
<keyword evidence="3 4" id="KW-0472">Membrane</keyword>
<feature type="transmembrane region" description="Helical" evidence="4">
    <location>
        <begin position="271"/>
        <end position="295"/>
    </location>
</feature>
<name>A0ABM6T4E8_9BACE</name>
<evidence type="ECO:0000259" key="5">
    <source>
        <dbReference type="PROSITE" id="PS50850"/>
    </source>
</evidence>
<evidence type="ECO:0000313" key="6">
    <source>
        <dbReference type="EMBL" id="AVM51574.1"/>
    </source>
</evidence>
<feature type="transmembrane region" description="Helical" evidence="4">
    <location>
        <begin position="343"/>
        <end position="363"/>
    </location>
</feature>
<keyword evidence="2 4" id="KW-1133">Transmembrane helix</keyword>
<feature type="transmembrane region" description="Helical" evidence="4">
    <location>
        <begin position="241"/>
        <end position="259"/>
    </location>
</feature>
<dbReference type="InterPro" id="IPR052714">
    <property type="entry name" value="MFS_Exporter"/>
</dbReference>
<sequence length="398" mass="43722">MKDRLVTPGYCFILAANFLLFFGFWLLMPVLPFYLSEVFQADKATIGMVLSCYTIAALCIRPFSGYLLDSFARKPLYLLAYFIFTAMFGGYVVAGTLTLFILLRIIHGVSFGMVTVGGNTIVIDIMPSSRRGEGLGYYGLANNIAMSIGPMTGLFLHDAEVSYPTIFCCSLGSCLIGLLCAFAVKTTYKPLVKREPISLDRFILLKGLPAGFNLLLLSIPYGMTTNYVAMYARQIDIQASTGFFFTFMALGMAVSRLFSGRLVDKGKITQIISIGLYLVVISFFLLSACASIIRWNSALCTVIFFLIALLLGTGFGIMFPAYNTLFVNLAPNNKRGTATSTYLTSWDVGIGIGMLVGGYIAEISTFDKAYLFGACLTVVSTLYFNLKVAPHYHKNKLR</sequence>
<dbReference type="PANTHER" id="PTHR23531:SF1">
    <property type="entry name" value="QUINOLENE RESISTANCE PROTEIN NORA"/>
    <property type="match status" value="1"/>
</dbReference>
<gene>
    <name evidence="6" type="ORF">C4H11_00120</name>
</gene>
<feature type="transmembrane region" description="Helical" evidence="4">
    <location>
        <begin position="100"/>
        <end position="123"/>
    </location>
</feature>
<reference evidence="6 7" key="1">
    <citation type="submission" date="2018-02" db="EMBL/GenBank/DDBJ databases">
        <authorList>
            <person name="Holder M.E."/>
            <person name="Ajami N.J."/>
            <person name="Petrosino J.F."/>
        </authorList>
    </citation>
    <scope>NUCLEOTIDE SEQUENCE [LARGE SCALE GENOMIC DNA]</scope>
    <source>
        <strain evidence="6 7">ATCC 33285</strain>
    </source>
</reference>
<feature type="transmembrane region" description="Helical" evidence="4">
    <location>
        <begin position="12"/>
        <end position="34"/>
    </location>
</feature>
<proteinExistence type="predicted"/>
<feature type="transmembrane region" description="Helical" evidence="4">
    <location>
        <begin position="135"/>
        <end position="156"/>
    </location>
</feature>
<dbReference type="PANTHER" id="PTHR23531">
    <property type="entry name" value="QUINOLENE RESISTANCE PROTEIN NORA"/>
    <property type="match status" value="1"/>
</dbReference>
<dbReference type="PROSITE" id="PS50850">
    <property type="entry name" value="MFS"/>
    <property type="match status" value="1"/>
</dbReference>
<dbReference type="RefSeq" id="WP_106039960.1">
    <property type="nucleotide sequence ID" value="NZ_CALHZC010000068.1"/>
</dbReference>
<dbReference type="SUPFAM" id="SSF103473">
    <property type="entry name" value="MFS general substrate transporter"/>
    <property type="match status" value="1"/>
</dbReference>
<feature type="domain" description="Major facilitator superfamily (MFS) profile" evidence="5">
    <location>
        <begin position="9"/>
        <end position="392"/>
    </location>
</feature>
<dbReference type="InterPro" id="IPR011701">
    <property type="entry name" value="MFS"/>
</dbReference>
<feature type="transmembrane region" description="Helical" evidence="4">
    <location>
        <begin position="46"/>
        <end position="64"/>
    </location>
</feature>
<accession>A0ABM6T4E8</accession>
<protein>
    <submittedName>
        <fullName evidence="6">MFS transporter</fullName>
    </submittedName>
</protein>
<evidence type="ECO:0000256" key="1">
    <source>
        <dbReference type="ARBA" id="ARBA00022692"/>
    </source>
</evidence>